<evidence type="ECO:0000313" key="2">
    <source>
        <dbReference type="EMBL" id="KUH40196.1"/>
    </source>
</evidence>
<protein>
    <submittedName>
        <fullName evidence="2">Uncharacterized protein</fullName>
    </submittedName>
</protein>
<feature type="region of interest" description="Disordered" evidence="1">
    <location>
        <begin position="1"/>
        <end position="32"/>
    </location>
</feature>
<organism evidence="2 3">
    <name type="scientific">Streptomyces kanasensis</name>
    <dbReference type="NCBI Taxonomy" id="936756"/>
    <lineage>
        <taxon>Bacteria</taxon>
        <taxon>Bacillati</taxon>
        <taxon>Actinomycetota</taxon>
        <taxon>Actinomycetes</taxon>
        <taxon>Kitasatosporales</taxon>
        <taxon>Streptomycetaceae</taxon>
        <taxon>Streptomyces</taxon>
    </lineage>
</organism>
<dbReference type="AlphaFoldDB" id="A0A100Y9T4"/>
<reference evidence="2 3" key="1">
    <citation type="submission" date="2015-11" db="EMBL/GenBank/DDBJ databases">
        <title>Genome-wide analysis reveals the secondary metabolome in Streptomyces kanasensis ZX01.</title>
        <authorList>
            <person name="Zhang G."/>
            <person name="Han L."/>
            <person name="Feng J."/>
            <person name="Zhang X."/>
        </authorList>
    </citation>
    <scope>NUCLEOTIDE SEQUENCE [LARGE SCALE GENOMIC DNA]</scope>
    <source>
        <strain evidence="2 3">ZX01</strain>
    </source>
</reference>
<evidence type="ECO:0000256" key="1">
    <source>
        <dbReference type="SAM" id="MobiDB-lite"/>
    </source>
</evidence>
<comment type="caution">
    <text evidence="2">The sequence shown here is derived from an EMBL/GenBank/DDBJ whole genome shotgun (WGS) entry which is preliminary data.</text>
</comment>
<gene>
    <name evidence="2" type="ORF">ATE80_02495</name>
</gene>
<dbReference type="EMBL" id="LNSV01000004">
    <property type="protein sequence ID" value="KUH40196.1"/>
    <property type="molecule type" value="Genomic_DNA"/>
</dbReference>
<sequence>MLLSVGYPRSRSPVPAGRHRSATSTWTTTPGAGWSMAATMARLPDEQVRGARGGPGTVVFEPELVVRESA</sequence>
<name>A0A100Y9T4_9ACTN</name>
<proteinExistence type="predicted"/>
<evidence type="ECO:0000313" key="3">
    <source>
        <dbReference type="Proteomes" id="UP000054011"/>
    </source>
</evidence>
<dbReference type="Proteomes" id="UP000054011">
    <property type="component" value="Unassembled WGS sequence"/>
</dbReference>
<keyword evidence="3" id="KW-1185">Reference proteome</keyword>
<accession>A0A100Y9T4</accession>